<organism evidence="3 4">
    <name type="scientific">Bacillus changyiensis</name>
    <dbReference type="NCBI Taxonomy" id="3004103"/>
    <lineage>
        <taxon>Bacteria</taxon>
        <taxon>Bacillati</taxon>
        <taxon>Bacillota</taxon>
        <taxon>Bacilli</taxon>
        <taxon>Bacillales</taxon>
        <taxon>Bacillaceae</taxon>
        <taxon>Bacillus</taxon>
    </lineage>
</organism>
<comment type="caution">
    <text evidence="3">The sequence shown here is derived from an EMBL/GenBank/DDBJ whole genome shotgun (WGS) entry which is preliminary data.</text>
</comment>
<name>A0ABT4X3R6_9BACI</name>
<sequence>MKYGWKLLVLTALPIALFSYAMFQGGFVSWFLFYAFLPFVLYAILFAFYPLKKITVKRQLSQNQFKAGEQLEAVIILKRKFPFPLMFLVVEDCLPNSLLKSDKMTKAKQVLFLWFQKEVKVTYTIKSISRGKHYLKAVRLRSGDLLGLLEKEVYVPLETSLLVFPSYQDLNYIGKSGSFDDQVGTISDIQQQHSVLVSGIREYQPGDRFSWVDWKTSARRNQLITKEFEQMKGHDLLIWLDQSPSIVFEDMVMFTASIVRSALKNGVSTGLVSIGKERHVFPICYGDDHLKKLFYHLALVDCNAVEPFDQQLERELKLSSNMREAVQYIVTGSITPELSQVLEQTIRNKAPKLFLIKGKNDSLLKDEQLLIQHLKVRGIEVNVFTENHFSQAFAKAR</sequence>
<evidence type="ECO:0000313" key="4">
    <source>
        <dbReference type="Proteomes" id="UP001211894"/>
    </source>
</evidence>
<keyword evidence="1" id="KW-0472">Membrane</keyword>
<evidence type="ECO:0000256" key="1">
    <source>
        <dbReference type="SAM" id="Phobius"/>
    </source>
</evidence>
<reference evidence="3 4" key="1">
    <citation type="submission" date="2023-01" db="EMBL/GenBank/DDBJ databases">
        <title>Bacillus changyiensis sp. nov., isolated from a coastal deposit.</title>
        <authorList>
            <person name="Xiao G."/>
            <person name="Lai Q."/>
            <person name="Hu Z."/>
            <person name="Shao Z."/>
        </authorList>
    </citation>
    <scope>NUCLEOTIDE SEQUENCE [LARGE SCALE GENOMIC DNA]</scope>
    <source>
        <strain evidence="3 4">CLL-7-23</strain>
    </source>
</reference>
<dbReference type="InterPro" id="IPR002881">
    <property type="entry name" value="DUF58"/>
</dbReference>
<dbReference type="EMBL" id="JAQKAB010000005">
    <property type="protein sequence ID" value="MDA7026815.1"/>
    <property type="molecule type" value="Genomic_DNA"/>
</dbReference>
<dbReference type="RefSeq" id="WP_271340666.1">
    <property type="nucleotide sequence ID" value="NZ_JAQKAB010000005.1"/>
</dbReference>
<keyword evidence="1" id="KW-1133">Transmembrane helix</keyword>
<protein>
    <submittedName>
        <fullName evidence="3">DUF58 domain-containing protein</fullName>
    </submittedName>
</protein>
<evidence type="ECO:0000259" key="2">
    <source>
        <dbReference type="Pfam" id="PF01882"/>
    </source>
</evidence>
<keyword evidence="4" id="KW-1185">Reference proteome</keyword>
<proteinExistence type="predicted"/>
<dbReference type="PANTHER" id="PTHR34351">
    <property type="entry name" value="SLR1927 PROTEIN-RELATED"/>
    <property type="match status" value="1"/>
</dbReference>
<keyword evidence="1" id="KW-0812">Transmembrane</keyword>
<gene>
    <name evidence="3" type="ORF">PJ311_09370</name>
</gene>
<accession>A0ABT4X3R6</accession>
<feature type="transmembrane region" description="Helical" evidence="1">
    <location>
        <begin position="31"/>
        <end position="51"/>
    </location>
</feature>
<dbReference type="PANTHER" id="PTHR34351:SF2">
    <property type="entry name" value="DUF58 DOMAIN-CONTAINING PROTEIN"/>
    <property type="match status" value="1"/>
</dbReference>
<dbReference type="Proteomes" id="UP001211894">
    <property type="component" value="Unassembled WGS sequence"/>
</dbReference>
<feature type="domain" description="DUF58" evidence="2">
    <location>
        <begin position="200"/>
        <end position="344"/>
    </location>
</feature>
<evidence type="ECO:0000313" key="3">
    <source>
        <dbReference type="EMBL" id="MDA7026815.1"/>
    </source>
</evidence>
<dbReference type="Pfam" id="PF01882">
    <property type="entry name" value="DUF58"/>
    <property type="match status" value="1"/>
</dbReference>